<organism evidence="3 4">
    <name type="scientific">Tistrella bauzanensis</name>
    <dbReference type="NCBI Taxonomy" id="657419"/>
    <lineage>
        <taxon>Bacteria</taxon>
        <taxon>Pseudomonadati</taxon>
        <taxon>Pseudomonadota</taxon>
        <taxon>Alphaproteobacteria</taxon>
        <taxon>Geminicoccales</taxon>
        <taxon>Geminicoccaceae</taxon>
        <taxon>Tistrella</taxon>
    </lineage>
</organism>
<dbReference type="Pfam" id="PF01966">
    <property type="entry name" value="HD"/>
    <property type="match status" value="1"/>
</dbReference>
<dbReference type="Gene3D" id="3.40.50.300">
    <property type="entry name" value="P-loop containing nucleotide triphosphate hydrolases"/>
    <property type="match status" value="1"/>
</dbReference>
<dbReference type="SUPFAM" id="SSF52540">
    <property type="entry name" value="P-loop containing nucleoside triphosphate hydrolases"/>
    <property type="match status" value="1"/>
</dbReference>
<keyword evidence="1" id="KW-0547">Nucleotide-binding</keyword>
<dbReference type="InterPro" id="IPR027417">
    <property type="entry name" value="P-loop_NTPase"/>
</dbReference>
<comment type="caution">
    <text evidence="3">The sequence shown here is derived from an EMBL/GenBank/DDBJ whole genome shotgun (WGS) entry which is preliminary data.</text>
</comment>
<accession>A0ABQ1J4L7</accession>
<dbReference type="SUPFAM" id="SSF109604">
    <property type="entry name" value="HD-domain/PDEase-like"/>
    <property type="match status" value="1"/>
</dbReference>
<dbReference type="CDD" id="cd00077">
    <property type="entry name" value="HDc"/>
    <property type="match status" value="1"/>
</dbReference>
<dbReference type="Proteomes" id="UP000603352">
    <property type="component" value="Unassembled WGS sequence"/>
</dbReference>
<dbReference type="Gene3D" id="1.10.3090.10">
    <property type="entry name" value="cca-adding enzyme, domain 2"/>
    <property type="match status" value="1"/>
</dbReference>
<keyword evidence="4" id="KW-1185">Reference proteome</keyword>
<dbReference type="InterPro" id="IPR006675">
    <property type="entry name" value="HDIG_dom"/>
</dbReference>
<dbReference type="InterPro" id="IPR050124">
    <property type="entry name" value="tRNA_CCA-adding_enzyme"/>
</dbReference>
<gene>
    <name evidence="3" type="ORF">GCM10011505_45300</name>
</gene>
<dbReference type="EMBL" id="BMDZ01000087">
    <property type="protein sequence ID" value="GGB59481.1"/>
    <property type="molecule type" value="Genomic_DNA"/>
</dbReference>
<feature type="domain" description="HD" evidence="2">
    <location>
        <begin position="47"/>
        <end position="138"/>
    </location>
</feature>
<dbReference type="InterPro" id="IPR003607">
    <property type="entry name" value="HD/PDEase_dom"/>
</dbReference>
<dbReference type="RefSeq" id="WP_229708536.1">
    <property type="nucleotide sequence ID" value="NZ_BMDZ01000087.1"/>
</dbReference>
<proteinExistence type="predicted"/>
<evidence type="ECO:0000313" key="3">
    <source>
        <dbReference type="EMBL" id="GGB59481.1"/>
    </source>
</evidence>
<reference evidence="4" key="1">
    <citation type="journal article" date="2019" name="Int. J. Syst. Evol. Microbiol.">
        <title>The Global Catalogue of Microorganisms (GCM) 10K type strain sequencing project: providing services to taxonomists for standard genome sequencing and annotation.</title>
        <authorList>
            <consortium name="The Broad Institute Genomics Platform"/>
            <consortium name="The Broad Institute Genome Sequencing Center for Infectious Disease"/>
            <person name="Wu L."/>
            <person name="Ma J."/>
        </authorList>
    </citation>
    <scope>NUCLEOTIDE SEQUENCE [LARGE SCALE GENOMIC DNA]</scope>
    <source>
        <strain evidence="4">CGMCC 1.10188</strain>
    </source>
</reference>
<protein>
    <recommendedName>
        <fullName evidence="2">HD domain-containing protein</fullName>
    </recommendedName>
</protein>
<dbReference type="PANTHER" id="PTHR47545">
    <property type="entry name" value="MULTIFUNCTIONAL CCA PROTEIN"/>
    <property type="match status" value="1"/>
</dbReference>
<dbReference type="InterPro" id="IPR006674">
    <property type="entry name" value="HD_domain"/>
</dbReference>
<dbReference type="Pfam" id="PF13671">
    <property type="entry name" value="AAA_33"/>
    <property type="match status" value="1"/>
</dbReference>
<dbReference type="PANTHER" id="PTHR47545:SF1">
    <property type="entry name" value="MULTIFUNCTIONAL CCA PROTEIN"/>
    <property type="match status" value="1"/>
</dbReference>
<name>A0ABQ1J4L7_9PROT</name>
<evidence type="ECO:0000256" key="1">
    <source>
        <dbReference type="ARBA" id="ARBA00022741"/>
    </source>
</evidence>
<dbReference type="NCBIfam" id="TIGR00277">
    <property type="entry name" value="HDIG"/>
    <property type="match status" value="1"/>
</dbReference>
<evidence type="ECO:0000313" key="4">
    <source>
        <dbReference type="Proteomes" id="UP000603352"/>
    </source>
</evidence>
<evidence type="ECO:0000259" key="2">
    <source>
        <dbReference type="Pfam" id="PF01966"/>
    </source>
</evidence>
<sequence length="377" mass="41615">MTALSDYMPAPGDTALEWQGMLADFPWLQALADCPHDPIHHAEGDVLVHTRMVMEALLALDGYQALPAEDRACVFAAALLHDVAKPATTRVNADGRVSQPGHSRKGAIMARAILWRMGLDFALRERICALIAWHQIPLFLIEKNPVEARRRAIAISLTGRNDLLALLAEADARGRICADPGRLLGNIALFRTLCDDEGVLARPFVFPSDHTRIRFFEHDTAGIAPDHPQHDDTRLTVHLLSGLPGAGKTSWLARHHPGLPVVGLDEIRRDFGVDHGEAEGRVVQEAKARAKAHLRAGTDFAWSGTNIGTRSRSQWISLFRSYGARVRIVYVESAPATLLRQNRARAGRVPDAVIDRMISRWEVPDATEAHSIHPVLR</sequence>